<evidence type="ECO:0000256" key="7">
    <source>
        <dbReference type="ARBA" id="ARBA00022801"/>
    </source>
</evidence>
<dbReference type="GO" id="GO:0006526">
    <property type="term" value="P:L-arginine biosynthetic process"/>
    <property type="evidence" value="ECO:0007669"/>
    <property type="project" value="UniProtKB-KW"/>
</dbReference>
<keyword evidence="6" id="KW-0479">Metal-binding</keyword>
<comment type="similarity">
    <text evidence="2">Belongs to the peptidase M20A family. ArgE subfamily.</text>
</comment>
<dbReference type="GO" id="GO:0046872">
    <property type="term" value="F:metal ion binding"/>
    <property type="evidence" value="ECO:0007669"/>
    <property type="project" value="UniProtKB-KW"/>
</dbReference>
<dbReference type="Pfam" id="PF07687">
    <property type="entry name" value="M20_dimer"/>
    <property type="match status" value="1"/>
</dbReference>
<keyword evidence="7 11" id="KW-0378">Hydrolase</keyword>
<protein>
    <submittedName>
        <fullName evidence="11">Acetylornithine deacetylase</fullName>
        <ecNumber evidence="11">3.5.1.16</ecNumber>
    </submittedName>
</protein>
<dbReference type="Proteomes" id="UP001169760">
    <property type="component" value="Unassembled WGS sequence"/>
</dbReference>
<dbReference type="PANTHER" id="PTHR43808:SF1">
    <property type="entry name" value="ACETYLORNITHINE DEACETYLASE"/>
    <property type="match status" value="1"/>
</dbReference>
<evidence type="ECO:0000313" key="12">
    <source>
        <dbReference type="Proteomes" id="UP001169760"/>
    </source>
</evidence>
<dbReference type="RefSeq" id="WP_303493108.1">
    <property type="nucleotide sequence ID" value="NZ_JAUOPB010000009.1"/>
</dbReference>
<dbReference type="CDD" id="cd03894">
    <property type="entry name" value="M20_ArgE"/>
    <property type="match status" value="1"/>
</dbReference>
<dbReference type="InterPro" id="IPR036264">
    <property type="entry name" value="Bact_exopeptidase_dim_dom"/>
</dbReference>
<reference evidence="11" key="1">
    <citation type="submission" date="2023-07" db="EMBL/GenBank/DDBJ databases">
        <title>Genome content predicts the carbon catabolic preferences of heterotrophic bacteria.</title>
        <authorList>
            <person name="Gralka M."/>
        </authorList>
    </citation>
    <scope>NUCLEOTIDE SEQUENCE</scope>
    <source>
        <strain evidence="11">I3M17_2</strain>
    </source>
</reference>
<proteinExistence type="inferred from homology"/>
<dbReference type="SUPFAM" id="SSF55031">
    <property type="entry name" value="Bacterial exopeptidase dimerisation domain"/>
    <property type="match status" value="1"/>
</dbReference>
<dbReference type="PANTHER" id="PTHR43808">
    <property type="entry name" value="ACETYLORNITHINE DEACETYLASE"/>
    <property type="match status" value="1"/>
</dbReference>
<dbReference type="EC" id="3.5.1.16" evidence="11"/>
<dbReference type="Pfam" id="PF01546">
    <property type="entry name" value="Peptidase_M20"/>
    <property type="match status" value="1"/>
</dbReference>
<evidence type="ECO:0000256" key="8">
    <source>
        <dbReference type="ARBA" id="ARBA00022833"/>
    </source>
</evidence>
<gene>
    <name evidence="11" type="primary">argE</name>
    <name evidence="11" type="ORF">Q4521_13235</name>
</gene>
<dbReference type="AlphaFoldDB" id="A0AAW7X754"/>
<name>A0AAW7X754_9GAMM</name>
<dbReference type="SUPFAM" id="SSF53187">
    <property type="entry name" value="Zn-dependent exopeptidases"/>
    <property type="match status" value="1"/>
</dbReference>
<dbReference type="GO" id="GO:0008777">
    <property type="term" value="F:acetylornithine deacetylase activity"/>
    <property type="evidence" value="ECO:0007669"/>
    <property type="project" value="UniProtKB-EC"/>
</dbReference>
<dbReference type="Gene3D" id="3.30.70.360">
    <property type="match status" value="1"/>
</dbReference>
<sequence length="387" mass="42139">MPNIAPSDVTVFKQRLQQLIATPSISCTSAEYDMSNKSVVELLAQWFEDLGFKTEILPVEGFAGKYNLLATRGTGPGGLVLSGHTDTVPCDPNRWQQDPFQLTEKEQRFYGLGTTDMKGFFPVVLAALEGLDLNKLQQPVMILATADEESSMCGARALAALGRPKARCAVIGEPTELKPIRMHKGIMMESVRVQGLAGHSSNPALGHNALDTMTQVLNELILFRGELQSRYQHAGFDINVPTLNLGCIHGGDNPNRICGACELHFDLRALPGMSNHDLHAEIEKRLQAIGDKNQTPISLTPLFPGIASFEEQADSALVKAAERLSGYQAESVAFATEAPFLQDLGMETIVMGPGTIDCAHQPNEYLAHDQIQPGINIVRGLIEQFCF</sequence>
<keyword evidence="3" id="KW-0963">Cytoplasm</keyword>
<keyword evidence="8" id="KW-0862">Zinc</keyword>
<evidence type="ECO:0000256" key="9">
    <source>
        <dbReference type="ARBA" id="ARBA00023285"/>
    </source>
</evidence>
<dbReference type="EMBL" id="JAUOPB010000009">
    <property type="protein sequence ID" value="MDO6423437.1"/>
    <property type="molecule type" value="Genomic_DNA"/>
</dbReference>
<feature type="domain" description="Peptidase M20 dimerisation" evidence="10">
    <location>
        <begin position="182"/>
        <end position="290"/>
    </location>
</feature>
<keyword evidence="4" id="KW-0055">Arginine biosynthesis</keyword>
<evidence type="ECO:0000256" key="4">
    <source>
        <dbReference type="ARBA" id="ARBA00022571"/>
    </source>
</evidence>
<evidence type="ECO:0000256" key="6">
    <source>
        <dbReference type="ARBA" id="ARBA00022723"/>
    </source>
</evidence>
<dbReference type="InterPro" id="IPR002933">
    <property type="entry name" value="Peptidase_M20"/>
</dbReference>
<comment type="caution">
    <text evidence="11">The sequence shown here is derived from an EMBL/GenBank/DDBJ whole genome shotgun (WGS) entry which is preliminary data.</text>
</comment>
<dbReference type="GO" id="GO:0005737">
    <property type="term" value="C:cytoplasm"/>
    <property type="evidence" value="ECO:0007669"/>
    <property type="project" value="UniProtKB-SubCell"/>
</dbReference>
<keyword evidence="5" id="KW-0028">Amino-acid biosynthesis</keyword>
<dbReference type="FunFam" id="3.30.70.360:FF:000003">
    <property type="entry name" value="Acetylornithine deacetylase"/>
    <property type="match status" value="1"/>
</dbReference>
<keyword evidence="9" id="KW-0170">Cobalt</keyword>
<evidence type="ECO:0000256" key="2">
    <source>
        <dbReference type="ARBA" id="ARBA00005691"/>
    </source>
</evidence>
<evidence type="ECO:0000259" key="10">
    <source>
        <dbReference type="Pfam" id="PF07687"/>
    </source>
</evidence>
<dbReference type="InterPro" id="IPR050072">
    <property type="entry name" value="Peptidase_M20A"/>
</dbReference>
<dbReference type="NCBIfam" id="TIGR01892">
    <property type="entry name" value="AcOrn-deacetyl"/>
    <property type="match status" value="1"/>
</dbReference>
<evidence type="ECO:0000313" key="11">
    <source>
        <dbReference type="EMBL" id="MDO6423437.1"/>
    </source>
</evidence>
<dbReference type="InterPro" id="IPR011650">
    <property type="entry name" value="Peptidase_M20_dimer"/>
</dbReference>
<dbReference type="InterPro" id="IPR010169">
    <property type="entry name" value="AcOrn-deacetyl"/>
</dbReference>
<accession>A0AAW7X754</accession>
<comment type="subcellular location">
    <subcellularLocation>
        <location evidence="1">Cytoplasm</location>
    </subcellularLocation>
</comment>
<organism evidence="11 12">
    <name type="scientific">Saccharophagus degradans</name>
    <dbReference type="NCBI Taxonomy" id="86304"/>
    <lineage>
        <taxon>Bacteria</taxon>
        <taxon>Pseudomonadati</taxon>
        <taxon>Pseudomonadota</taxon>
        <taxon>Gammaproteobacteria</taxon>
        <taxon>Cellvibrionales</taxon>
        <taxon>Cellvibrionaceae</taxon>
        <taxon>Saccharophagus</taxon>
    </lineage>
</organism>
<evidence type="ECO:0000256" key="3">
    <source>
        <dbReference type="ARBA" id="ARBA00022490"/>
    </source>
</evidence>
<evidence type="ECO:0000256" key="1">
    <source>
        <dbReference type="ARBA" id="ARBA00004496"/>
    </source>
</evidence>
<dbReference type="Gene3D" id="3.40.630.10">
    <property type="entry name" value="Zn peptidases"/>
    <property type="match status" value="1"/>
</dbReference>
<dbReference type="NCBIfam" id="NF003474">
    <property type="entry name" value="PRK05111.1"/>
    <property type="match status" value="1"/>
</dbReference>
<evidence type="ECO:0000256" key="5">
    <source>
        <dbReference type="ARBA" id="ARBA00022605"/>
    </source>
</evidence>